<dbReference type="EMBL" id="DAKRPA010000286">
    <property type="protein sequence ID" value="DAZ93862.1"/>
    <property type="molecule type" value="Genomic_DNA"/>
</dbReference>
<proteinExistence type="predicted"/>
<dbReference type="AlphaFoldDB" id="A0AAV2YF98"/>
<sequence>MCYFHVIANAKKNTSMKGVPQSALHQIVESIVEIHYTFSSEEFAATRDSVLAQWMSKPALRSFAVYIQKQWSSVTRNGSAIILSTGPLHLQLQTIRLRSVTKN</sequence>
<evidence type="ECO:0008006" key="3">
    <source>
        <dbReference type="Google" id="ProtNLM"/>
    </source>
</evidence>
<reference evidence="1" key="2">
    <citation type="journal article" date="2023" name="Microbiol Resour">
        <title>Decontamination and Annotation of the Draft Genome Sequence of the Oomycete Lagenidium giganteum ARSEF 373.</title>
        <authorList>
            <person name="Morgan W.R."/>
            <person name="Tartar A."/>
        </authorList>
    </citation>
    <scope>NUCLEOTIDE SEQUENCE</scope>
    <source>
        <strain evidence="1">ARSEF 373</strain>
    </source>
</reference>
<evidence type="ECO:0000313" key="2">
    <source>
        <dbReference type="Proteomes" id="UP001146120"/>
    </source>
</evidence>
<keyword evidence="2" id="KW-1185">Reference proteome</keyword>
<comment type="caution">
    <text evidence="1">The sequence shown here is derived from an EMBL/GenBank/DDBJ whole genome shotgun (WGS) entry which is preliminary data.</text>
</comment>
<accession>A0AAV2YF98</accession>
<gene>
    <name evidence="1" type="ORF">N0F65_009584</name>
</gene>
<reference evidence="1" key="1">
    <citation type="submission" date="2022-11" db="EMBL/GenBank/DDBJ databases">
        <authorList>
            <person name="Morgan W.R."/>
            <person name="Tartar A."/>
        </authorList>
    </citation>
    <scope>NUCLEOTIDE SEQUENCE</scope>
    <source>
        <strain evidence="1">ARSEF 373</strain>
    </source>
</reference>
<name>A0AAV2YF98_9STRA</name>
<dbReference type="Proteomes" id="UP001146120">
    <property type="component" value="Unassembled WGS sequence"/>
</dbReference>
<protein>
    <recommendedName>
        <fullName evidence="3">Transposase</fullName>
    </recommendedName>
</protein>
<organism evidence="1 2">
    <name type="scientific">Lagenidium giganteum</name>
    <dbReference type="NCBI Taxonomy" id="4803"/>
    <lineage>
        <taxon>Eukaryota</taxon>
        <taxon>Sar</taxon>
        <taxon>Stramenopiles</taxon>
        <taxon>Oomycota</taxon>
        <taxon>Peronosporomycetes</taxon>
        <taxon>Pythiales</taxon>
        <taxon>Pythiaceae</taxon>
    </lineage>
</organism>
<evidence type="ECO:0000313" key="1">
    <source>
        <dbReference type="EMBL" id="DAZ93862.1"/>
    </source>
</evidence>